<accession>A0A2U9IMN7</accession>
<dbReference type="InterPro" id="IPR008532">
    <property type="entry name" value="NFACT_RNA-bd"/>
</dbReference>
<feature type="coiled-coil region" evidence="1">
    <location>
        <begin position="324"/>
        <end position="358"/>
    </location>
</feature>
<organism evidence="3 4">
    <name type="scientific">Acidianus sulfidivorans JP7</name>
    <dbReference type="NCBI Taxonomy" id="619593"/>
    <lineage>
        <taxon>Archaea</taxon>
        <taxon>Thermoproteota</taxon>
        <taxon>Thermoprotei</taxon>
        <taxon>Sulfolobales</taxon>
        <taxon>Sulfolobaceae</taxon>
        <taxon>Acidianus</taxon>
    </lineage>
</organism>
<feature type="coiled-coil region" evidence="1">
    <location>
        <begin position="230"/>
        <end position="283"/>
    </location>
</feature>
<dbReference type="PANTHER" id="PTHR15239">
    <property type="entry name" value="NUCLEAR EXPORT MEDIATOR FACTOR NEMF"/>
    <property type="match status" value="1"/>
</dbReference>
<feature type="domain" description="NFACT RNA-binding" evidence="2">
    <location>
        <begin position="371"/>
        <end position="480"/>
    </location>
</feature>
<dbReference type="Pfam" id="PF05833">
    <property type="entry name" value="NFACT_N"/>
    <property type="match status" value="2"/>
</dbReference>
<dbReference type="GO" id="GO:1990112">
    <property type="term" value="C:RQC complex"/>
    <property type="evidence" value="ECO:0007669"/>
    <property type="project" value="TreeGrafter"/>
</dbReference>
<evidence type="ECO:0000313" key="3">
    <source>
        <dbReference type="EMBL" id="AWR97329.1"/>
    </source>
</evidence>
<dbReference type="GO" id="GO:0072344">
    <property type="term" value="P:rescue of stalled ribosome"/>
    <property type="evidence" value="ECO:0007669"/>
    <property type="project" value="TreeGrafter"/>
</dbReference>
<evidence type="ECO:0000313" key="4">
    <source>
        <dbReference type="Proteomes" id="UP000248410"/>
    </source>
</evidence>
<dbReference type="InterPro" id="IPR051608">
    <property type="entry name" value="RQC_Subunit_NEMF"/>
</dbReference>
<dbReference type="OrthoDB" id="10943at2157"/>
<sequence length="571" mass="66074">MNYFDLLAWVSENKSLLVNCRINNIYSIGELSNIFFFKLRCKNEDKNLILEPGVRINFTKYEGQKTINPKVRILRDLIRDSFINNVEILDEERILKIYLSNNKKIILELLPRGNLIVLNEEDKIIFSTEYKTYKDRTIRAGIEYTLPPKPQADSKNPSRALGIPKELIENLKLETNNIEELKKKIEELKEKLMKGEIEPCIQKGKLFMPFYFDGCEKLNDFNTVIDEYFIDIEREKITQQNNEKLELERKKLEKTIQEIQNTIDNYQTQAEQLRNIGKKILENYLQVENAIKNNQRNIEIDGIEIQIDPKLTPTKNASIFFEKAKEYTKKAQKAKETLEEFRKKLNSLTNKINQRNEASKLSLIKKYWYEKYRWTITTNGFLVISGKDADQNESLVRKMLNDNDIFMHADIQGASTTIIKDPTNIQQQDLFDAAVLAASYSKAWKIGLGAVDVFWVYGNQVSKSPPTGEYLPKGSFMIYGKKNYIKNVPLQLALSIDFSEEGIRILVGSENSISTKTKKYIVISPGDELERTAERISKILSESFEIDASKELKNEILALLPGKSKIVKVVK</sequence>
<evidence type="ECO:0000259" key="2">
    <source>
        <dbReference type="Pfam" id="PF05670"/>
    </source>
</evidence>
<dbReference type="GO" id="GO:0043023">
    <property type="term" value="F:ribosomal large subunit binding"/>
    <property type="evidence" value="ECO:0007669"/>
    <property type="project" value="TreeGrafter"/>
</dbReference>
<proteinExistence type="predicted"/>
<dbReference type="Gene3D" id="2.30.310.10">
    <property type="entry name" value="ibrinogen binding protein from staphylococcus aureus domain"/>
    <property type="match status" value="1"/>
</dbReference>
<name>A0A2U9IMN7_9CREN</name>
<dbReference type="PANTHER" id="PTHR15239:SF6">
    <property type="entry name" value="RIBOSOME QUALITY CONTROL COMPLEX SUBUNIT NEMF"/>
    <property type="match status" value="1"/>
</dbReference>
<dbReference type="GO" id="GO:0000049">
    <property type="term" value="F:tRNA binding"/>
    <property type="evidence" value="ECO:0007669"/>
    <property type="project" value="TreeGrafter"/>
</dbReference>
<dbReference type="KEGG" id="asul:DFR86_07045"/>
<dbReference type="Pfam" id="PF05670">
    <property type="entry name" value="NFACT-R_1"/>
    <property type="match status" value="1"/>
</dbReference>
<reference evidence="3 4" key="1">
    <citation type="submission" date="2018-05" db="EMBL/GenBank/DDBJ databases">
        <title>Complete Genome Sequences of Extremely Thermoacidophilic, Metal-Mobilizing Type-Strain Members of the Archaeal Family Sulfolobaceae: Acidianus brierleyi DSM-1651T, Acidianus sulfidivorans DSM-18786T, Metallosphaera hakonensis DSM-7519T, and Metallosphaera prunae DSM-10039T.</title>
        <authorList>
            <person name="Counts J.A."/>
            <person name="Kelly R.M."/>
        </authorList>
    </citation>
    <scope>NUCLEOTIDE SEQUENCE [LARGE SCALE GENOMIC DNA]</scope>
    <source>
        <strain evidence="3 4">JP7</strain>
    </source>
</reference>
<dbReference type="Proteomes" id="UP000248410">
    <property type="component" value="Chromosome"/>
</dbReference>
<keyword evidence="4" id="KW-1185">Reference proteome</keyword>
<protein>
    <submittedName>
        <fullName evidence="3">RNA-binding protein</fullName>
    </submittedName>
</protein>
<dbReference type="EMBL" id="CP029288">
    <property type="protein sequence ID" value="AWR97329.1"/>
    <property type="molecule type" value="Genomic_DNA"/>
</dbReference>
<feature type="coiled-coil region" evidence="1">
    <location>
        <begin position="168"/>
        <end position="198"/>
    </location>
</feature>
<evidence type="ECO:0000256" key="1">
    <source>
        <dbReference type="SAM" id="Coils"/>
    </source>
</evidence>
<gene>
    <name evidence="3" type="ORF">DFR86_07045</name>
</gene>
<keyword evidence="1" id="KW-0175">Coiled coil</keyword>
<dbReference type="AlphaFoldDB" id="A0A2U9IMN7"/>